<keyword evidence="11" id="KW-0809">Transit peptide</keyword>
<accession>A0A2T7P969</accession>
<dbReference type="Pfam" id="PF07766">
    <property type="entry name" value="LETM1_RBD"/>
    <property type="match status" value="1"/>
</dbReference>
<dbReference type="GO" id="GO:0005509">
    <property type="term" value="F:calcium ion binding"/>
    <property type="evidence" value="ECO:0007669"/>
    <property type="project" value="InterPro"/>
</dbReference>
<feature type="compositionally biased region" description="Basic and acidic residues" evidence="20">
    <location>
        <begin position="511"/>
        <end position="533"/>
    </location>
</feature>
<keyword evidence="12 21" id="KW-1133">Transmembrane helix</keyword>
<keyword evidence="25" id="KW-1185">Reference proteome</keyword>
<evidence type="ECO:0000256" key="11">
    <source>
        <dbReference type="ARBA" id="ARBA00022946"/>
    </source>
</evidence>
<dbReference type="EMBL" id="PZQS01000005">
    <property type="protein sequence ID" value="PVD29946.1"/>
    <property type="molecule type" value="Genomic_DNA"/>
</dbReference>
<evidence type="ECO:0000256" key="7">
    <source>
        <dbReference type="ARBA" id="ARBA00022692"/>
    </source>
</evidence>
<keyword evidence="7 21" id="KW-0812">Transmembrane</keyword>
<dbReference type="PROSITE" id="PS51758">
    <property type="entry name" value="LETM1_RBD"/>
    <property type="match status" value="1"/>
</dbReference>
<feature type="coiled-coil region" evidence="19">
    <location>
        <begin position="661"/>
        <end position="719"/>
    </location>
</feature>
<evidence type="ECO:0000256" key="2">
    <source>
        <dbReference type="ARBA" id="ARBA00009584"/>
    </source>
</evidence>
<dbReference type="InterPro" id="IPR044202">
    <property type="entry name" value="LETM1/MDM38-like"/>
</dbReference>
<dbReference type="PANTHER" id="PTHR14009:SF1">
    <property type="entry name" value="MITOCHONDRIAL PROTON_CALCIUM EXCHANGER PROTEIN"/>
    <property type="match status" value="1"/>
</dbReference>
<dbReference type="GO" id="GO:0043022">
    <property type="term" value="F:ribosome binding"/>
    <property type="evidence" value="ECO:0007669"/>
    <property type="project" value="InterPro"/>
</dbReference>
<evidence type="ECO:0000256" key="3">
    <source>
        <dbReference type="ARBA" id="ARBA00020557"/>
    </source>
</evidence>
<dbReference type="GO" id="GO:0005743">
    <property type="term" value="C:mitochondrial inner membrane"/>
    <property type="evidence" value="ECO:0007669"/>
    <property type="project" value="UniProtKB-SubCell"/>
</dbReference>
<feature type="transmembrane region" description="Helical" evidence="21">
    <location>
        <begin position="238"/>
        <end position="260"/>
    </location>
</feature>
<evidence type="ECO:0000256" key="8">
    <source>
        <dbReference type="ARBA" id="ARBA00022723"/>
    </source>
</evidence>
<protein>
    <recommendedName>
        <fullName evidence="3">Mitochondrial proton/calcium exchanger protein</fullName>
    </recommendedName>
    <alternativeName>
        <fullName evidence="17">Leucine zipper-EF-hand-containing transmembrane protein 1</fullName>
    </alternativeName>
</protein>
<dbReference type="Gene3D" id="1.10.238.10">
    <property type="entry name" value="EF-hand"/>
    <property type="match status" value="1"/>
</dbReference>
<evidence type="ECO:0000256" key="12">
    <source>
        <dbReference type="ARBA" id="ARBA00022989"/>
    </source>
</evidence>
<comment type="subcellular location">
    <subcellularLocation>
        <location evidence="1">Mitochondrion inner membrane</location>
        <topology evidence="1">Single-pass membrane protein</topology>
    </subcellularLocation>
</comment>
<keyword evidence="5" id="KW-0050">Antiport</keyword>
<evidence type="ECO:0000259" key="23">
    <source>
        <dbReference type="PROSITE" id="PS51758"/>
    </source>
</evidence>
<evidence type="ECO:0000256" key="15">
    <source>
        <dbReference type="ARBA" id="ARBA00023128"/>
    </source>
</evidence>
<evidence type="ECO:0000256" key="21">
    <source>
        <dbReference type="SAM" id="Phobius"/>
    </source>
</evidence>
<dbReference type="GO" id="GO:0015297">
    <property type="term" value="F:antiporter activity"/>
    <property type="evidence" value="ECO:0007669"/>
    <property type="project" value="UniProtKB-KW"/>
</dbReference>
<dbReference type="OrthoDB" id="624114at2759"/>
<keyword evidence="10" id="KW-0106">Calcium</keyword>
<dbReference type="SUPFAM" id="SSF47473">
    <property type="entry name" value="EF-hand"/>
    <property type="match status" value="1"/>
</dbReference>
<evidence type="ECO:0000256" key="14">
    <source>
        <dbReference type="ARBA" id="ARBA00023065"/>
    </source>
</evidence>
<evidence type="ECO:0000256" key="20">
    <source>
        <dbReference type="SAM" id="MobiDB-lite"/>
    </source>
</evidence>
<dbReference type="InterPro" id="IPR033122">
    <property type="entry name" value="LETM1-like_RBD"/>
</dbReference>
<sequence>MSHRILGSFVTHAIPKASWDWHGLKGCCCVCHTHVYVRVQSAYRGHHFLGCKKNTFSHTHLISSVQWCDTQKISLQKNTFKSNYLLYTWPHVSFQHNQQQQQQYHHLARFCDINSLFIKHMGAQGFFHTDVRLNKEETKVEKSVKALKDKVVKSEKVEETVKNVEDAVTTPDEPKTKIVPKKSLWERVVAELKHYYHGFRLLFIDIRICIRLLWDVLNGRSLTRRERRQLVRTTADMFRLVPFLVFILVPFMEFLLPVAIKLFPNMLPSTFAEKDKEQEKLKKNLKLKLQMAKFLQETIHEFGLQGKKKQGGAVEEFSQFVEKIRSQGIRPTTEEIMHFAKLFEDEITLDNLSHQQLQAVCRVLNIQPIGIDAFLRFQLDLKLRQLAADDKMILKEGIDSLSIAELQSANRARGMRALGVPEERLKEQLQQWLTLHLEKRIPTSLLLLSRALYLPETLSEEEKLHATITELAQSAPTAAKLKAAEIAGEAIDNKTRLDIIKHEENIIAAERDARRQEQEAEEERVRQQEREMAEAQAAQSAMEHPEHLRDEALILEPAKSELLIDKAKELTGTAEEQKALKDAEKEEHITVKDLEEIETALEEIAEHKQLNIEKEELKDLKEEISEYKEDLMDLKEVIVSSGAAQDEMVESKPAKHLTKRVDRLIGQIDSVMDELQAEKKRFQEEVEVGEVRLKSSSELQADESKVEEVRQHITESKNNIITINEMLLAMKRLKKLPIETKLQRIVEVLDDDKDGKIDINLALKVLELLAQENVKFSKEQVSEMVNLLKCEMELEEKEKQEGKEKQKQAEEAQHEATSAEKRPGR</sequence>
<comment type="similarity">
    <text evidence="2">Belongs to the LETM1 family.</text>
</comment>
<dbReference type="InterPro" id="IPR011992">
    <property type="entry name" value="EF-hand-dom_pair"/>
</dbReference>
<organism evidence="24 25">
    <name type="scientific">Pomacea canaliculata</name>
    <name type="common">Golden apple snail</name>
    <dbReference type="NCBI Taxonomy" id="400727"/>
    <lineage>
        <taxon>Eukaryota</taxon>
        <taxon>Metazoa</taxon>
        <taxon>Spiralia</taxon>
        <taxon>Lophotrochozoa</taxon>
        <taxon>Mollusca</taxon>
        <taxon>Gastropoda</taxon>
        <taxon>Caenogastropoda</taxon>
        <taxon>Architaenioglossa</taxon>
        <taxon>Ampullarioidea</taxon>
        <taxon>Ampullariidae</taxon>
        <taxon>Pomacea</taxon>
    </lineage>
</organism>
<evidence type="ECO:0000256" key="16">
    <source>
        <dbReference type="ARBA" id="ARBA00023136"/>
    </source>
</evidence>
<evidence type="ECO:0000256" key="6">
    <source>
        <dbReference type="ARBA" id="ARBA00022568"/>
    </source>
</evidence>
<feature type="region of interest" description="Disordered" evidence="20">
    <location>
        <begin position="796"/>
        <end position="825"/>
    </location>
</feature>
<feature type="domain" description="Letm1 RBD" evidence="23">
    <location>
        <begin position="283"/>
        <end position="630"/>
    </location>
</feature>
<evidence type="ECO:0000256" key="1">
    <source>
        <dbReference type="ARBA" id="ARBA00004434"/>
    </source>
</evidence>
<keyword evidence="16 21" id="KW-0472">Membrane</keyword>
<reference evidence="24 25" key="1">
    <citation type="submission" date="2018-04" db="EMBL/GenBank/DDBJ databases">
        <title>The genome of golden apple snail Pomacea canaliculata provides insight into stress tolerance and invasive adaptation.</title>
        <authorList>
            <person name="Liu C."/>
            <person name="Liu B."/>
            <person name="Ren Y."/>
            <person name="Zhang Y."/>
            <person name="Wang H."/>
            <person name="Li S."/>
            <person name="Jiang F."/>
            <person name="Yin L."/>
            <person name="Zhang G."/>
            <person name="Qian W."/>
            <person name="Fan W."/>
        </authorList>
    </citation>
    <scope>NUCLEOTIDE SEQUENCE [LARGE SCALE GENOMIC DNA]</scope>
    <source>
        <strain evidence="24">SZHN2017</strain>
        <tissue evidence="24">Muscle</tissue>
    </source>
</reference>
<dbReference type="InterPro" id="IPR002048">
    <property type="entry name" value="EF_hand_dom"/>
</dbReference>
<dbReference type="AlphaFoldDB" id="A0A2T7P969"/>
<evidence type="ECO:0000256" key="18">
    <source>
        <dbReference type="PROSITE-ProRule" id="PRU01094"/>
    </source>
</evidence>
<name>A0A2T7P969_POMCA</name>
<dbReference type="InterPro" id="IPR059005">
    <property type="entry name" value="LETM1_C"/>
</dbReference>
<evidence type="ECO:0000256" key="17">
    <source>
        <dbReference type="ARBA" id="ARBA00031360"/>
    </source>
</evidence>
<dbReference type="Proteomes" id="UP000245119">
    <property type="component" value="Linkage Group LG5"/>
</dbReference>
<dbReference type="GO" id="GO:0030003">
    <property type="term" value="P:intracellular monoatomic cation homeostasis"/>
    <property type="evidence" value="ECO:0007669"/>
    <property type="project" value="TreeGrafter"/>
</dbReference>
<evidence type="ECO:0000256" key="4">
    <source>
        <dbReference type="ARBA" id="ARBA00022448"/>
    </source>
</evidence>
<evidence type="ECO:0000256" key="13">
    <source>
        <dbReference type="ARBA" id="ARBA00023054"/>
    </source>
</evidence>
<feature type="domain" description="EF-hand" evidence="22">
    <location>
        <begin position="737"/>
        <end position="772"/>
    </location>
</feature>
<gene>
    <name evidence="24" type="ORF">C0Q70_09207</name>
</gene>
<keyword evidence="13 19" id="KW-0175">Coiled coil</keyword>
<proteinExistence type="inferred from homology"/>
<evidence type="ECO:0000256" key="19">
    <source>
        <dbReference type="SAM" id="Coils"/>
    </source>
</evidence>
<evidence type="ECO:0000313" key="25">
    <source>
        <dbReference type="Proteomes" id="UP000245119"/>
    </source>
</evidence>
<dbReference type="PROSITE" id="PS50222">
    <property type="entry name" value="EF_HAND_2"/>
    <property type="match status" value="1"/>
</dbReference>
<keyword evidence="4" id="KW-0813">Transport</keyword>
<dbReference type="PANTHER" id="PTHR14009">
    <property type="entry name" value="LEUCINE ZIPPER-EF-HAND CONTAINING TRANSMEMBRANE PROTEIN"/>
    <property type="match status" value="1"/>
</dbReference>
<dbReference type="Pfam" id="PF26561">
    <property type="entry name" value="LETM1_C"/>
    <property type="match status" value="1"/>
</dbReference>
<evidence type="ECO:0000313" key="24">
    <source>
        <dbReference type="EMBL" id="PVD29946.1"/>
    </source>
</evidence>
<comment type="caution">
    <text evidence="24">The sequence shown here is derived from an EMBL/GenBank/DDBJ whole genome shotgun (WGS) entry which is preliminary data.</text>
</comment>
<evidence type="ECO:0000259" key="22">
    <source>
        <dbReference type="PROSITE" id="PS50222"/>
    </source>
</evidence>
<keyword evidence="8" id="KW-0479">Metal-binding</keyword>
<keyword evidence="6" id="KW-0109">Calcium transport</keyword>
<evidence type="ECO:0000256" key="9">
    <source>
        <dbReference type="ARBA" id="ARBA00022792"/>
    </source>
</evidence>
<evidence type="ECO:0000256" key="5">
    <source>
        <dbReference type="ARBA" id="ARBA00022449"/>
    </source>
</evidence>
<feature type="region of interest" description="Disordered" evidence="20">
    <location>
        <begin position="511"/>
        <end position="545"/>
    </location>
</feature>
<feature type="coiled-coil region" evidence="19">
    <location>
        <begin position="567"/>
        <end position="637"/>
    </location>
</feature>
<keyword evidence="9" id="KW-0999">Mitochondrion inner membrane</keyword>
<dbReference type="STRING" id="400727.A0A2T7P969"/>
<keyword evidence="14" id="KW-0406">Ion transport</keyword>
<keyword evidence="15 18" id="KW-0496">Mitochondrion</keyword>
<evidence type="ECO:0000256" key="10">
    <source>
        <dbReference type="ARBA" id="ARBA00022837"/>
    </source>
</evidence>